<dbReference type="HOGENOM" id="CLU_2513171_0_0_1"/>
<dbReference type="GeneID" id="3873458"/>
<proteinExistence type="predicted"/>
<feature type="region of interest" description="Disordered" evidence="1">
    <location>
        <begin position="1"/>
        <end position="67"/>
    </location>
</feature>
<protein>
    <submittedName>
        <fullName evidence="2">Uncharacterized protein</fullName>
    </submittedName>
</protein>
<dbReference type="PaxDb" id="5141-EFNCRP00000006259"/>
<evidence type="ECO:0000313" key="3">
    <source>
        <dbReference type="Proteomes" id="UP000001805"/>
    </source>
</evidence>
<gene>
    <name evidence="2" type="ORF">NCU06420</name>
</gene>
<dbReference type="VEuPathDB" id="FungiDB:NCU06420"/>
<name>Q7RYZ5_NEUCR</name>
<dbReference type="KEGG" id="ncr:NCU06420"/>
<feature type="compositionally biased region" description="Low complexity" evidence="1">
    <location>
        <begin position="37"/>
        <end position="65"/>
    </location>
</feature>
<accession>Q7RYZ5</accession>
<sequence length="90" mass="9212">MTQRRNCSRPSSVKAAKSTFTSTSNSATPPQTRKSEATAAPSATTTTTITTTSTTTTTSAASSSTGAFLDQRGDALLGLAEEPLPKLEAT</sequence>
<reference evidence="2 3" key="1">
    <citation type="journal article" date="2003" name="Nature">
        <title>The genome sequence of the filamentous fungus Neurospora crassa.</title>
        <authorList>
            <person name="Galagan J.E."/>
            <person name="Calvo S.E."/>
            <person name="Borkovich K.A."/>
            <person name="Selker E.U."/>
            <person name="Read N.D."/>
            <person name="Jaffe D."/>
            <person name="FitzHugh W."/>
            <person name="Ma L.J."/>
            <person name="Smirnov S."/>
            <person name="Purcell S."/>
            <person name="Rehman B."/>
            <person name="Elkins T."/>
            <person name="Engels R."/>
            <person name="Wang S."/>
            <person name="Nielsen C.B."/>
            <person name="Butler J."/>
            <person name="Endrizzi M."/>
            <person name="Qui D."/>
            <person name="Ianakiev P."/>
            <person name="Bell-Pedersen D."/>
            <person name="Nelson M.A."/>
            <person name="Werner-Washburne M."/>
            <person name="Selitrennikoff C.P."/>
            <person name="Kinsey J.A."/>
            <person name="Braun E.L."/>
            <person name="Zelter A."/>
            <person name="Schulte U."/>
            <person name="Kothe G.O."/>
            <person name="Jedd G."/>
            <person name="Mewes W."/>
            <person name="Staben C."/>
            <person name="Marcotte E."/>
            <person name="Greenberg D."/>
            <person name="Roy A."/>
            <person name="Foley K."/>
            <person name="Naylor J."/>
            <person name="Stange-Thomann N."/>
            <person name="Barrett R."/>
            <person name="Gnerre S."/>
            <person name="Kamal M."/>
            <person name="Kamvysselis M."/>
            <person name="Mauceli E."/>
            <person name="Bielke C."/>
            <person name="Rudd S."/>
            <person name="Frishman D."/>
            <person name="Krystofova S."/>
            <person name="Rasmussen C."/>
            <person name="Metzenberg R.L."/>
            <person name="Perkins D.D."/>
            <person name="Kroken S."/>
            <person name="Cogoni C."/>
            <person name="Macino G."/>
            <person name="Catcheside D."/>
            <person name="Li W."/>
            <person name="Pratt R.J."/>
            <person name="Osmani S.A."/>
            <person name="DeSouza C.P."/>
            <person name="Glass L."/>
            <person name="Orbach M.J."/>
            <person name="Berglund J.A."/>
            <person name="Voelker R."/>
            <person name="Yarden O."/>
            <person name="Plamann M."/>
            <person name="Seiler S."/>
            <person name="Dunlap J."/>
            <person name="Radford A."/>
            <person name="Aramayo R."/>
            <person name="Natvig D.O."/>
            <person name="Alex L.A."/>
            <person name="Mannhaupt G."/>
            <person name="Ebbole D.J."/>
            <person name="Freitag M."/>
            <person name="Paulsen I."/>
            <person name="Sachs M.S."/>
            <person name="Lander E.S."/>
            <person name="Nusbaum C."/>
            <person name="Birren B."/>
        </authorList>
    </citation>
    <scope>NUCLEOTIDE SEQUENCE [LARGE SCALE GENOMIC DNA]</scope>
    <source>
        <strain evidence="3">ATCC 24698 / 74-OR23-1A / CBS 708.71 / DSM 1257 / FGSC 987</strain>
    </source>
</reference>
<organism evidence="2 3">
    <name type="scientific">Neurospora crassa (strain ATCC 24698 / 74-OR23-1A / CBS 708.71 / DSM 1257 / FGSC 987)</name>
    <dbReference type="NCBI Taxonomy" id="367110"/>
    <lineage>
        <taxon>Eukaryota</taxon>
        <taxon>Fungi</taxon>
        <taxon>Dikarya</taxon>
        <taxon>Ascomycota</taxon>
        <taxon>Pezizomycotina</taxon>
        <taxon>Sordariomycetes</taxon>
        <taxon>Sordariomycetidae</taxon>
        <taxon>Sordariales</taxon>
        <taxon>Sordariaceae</taxon>
        <taxon>Neurospora</taxon>
    </lineage>
</organism>
<evidence type="ECO:0000256" key="1">
    <source>
        <dbReference type="SAM" id="MobiDB-lite"/>
    </source>
</evidence>
<dbReference type="RefSeq" id="XP_957311.1">
    <property type="nucleotide sequence ID" value="XM_952218.2"/>
</dbReference>
<dbReference type="EMBL" id="CM002238">
    <property type="protein sequence ID" value="EAA28075.1"/>
    <property type="molecule type" value="Genomic_DNA"/>
</dbReference>
<dbReference type="InParanoid" id="Q7RYZ5"/>
<evidence type="ECO:0000313" key="2">
    <source>
        <dbReference type="EMBL" id="EAA28075.1"/>
    </source>
</evidence>
<dbReference type="AlphaFoldDB" id="Q7RYZ5"/>
<feature type="compositionally biased region" description="Polar residues" evidence="1">
    <location>
        <begin position="1"/>
        <end position="11"/>
    </location>
</feature>
<keyword evidence="3" id="KW-1185">Reference proteome</keyword>
<feature type="compositionally biased region" description="Polar residues" evidence="1">
    <location>
        <begin position="18"/>
        <end position="32"/>
    </location>
</feature>
<dbReference type="Proteomes" id="UP000001805">
    <property type="component" value="Chromosome 3, Linkage Group III"/>
</dbReference>